<evidence type="ECO:0000259" key="2">
    <source>
        <dbReference type="Pfam" id="PF12969"/>
    </source>
</evidence>
<gene>
    <name evidence="3" type="ORF">FRZ54_01670</name>
</gene>
<evidence type="ECO:0000313" key="3">
    <source>
        <dbReference type="EMBL" id="QEC61341.1"/>
    </source>
</evidence>
<feature type="domain" description="DUF3857" evidence="2">
    <location>
        <begin position="65"/>
        <end position="226"/>
    </location>
</feature>
<reference evidence="3 4" key="1">
    <citation type="journal article" date="2017" name="Curr. Microbiol.">
        <title>Mucilaginibacter ginsenosidivorans sp. nov., Isolated from Soil of Ginseng Field.</title>
        <authorList>
            <person name="Kim M.M."/>
            <person name="Siddiqi M.Z."/>
            <person name="Im W.T."/>
        </authorList>
    </citation>
    <scope>NUCLEOTIDE SEQUENCE [LARGE SCALE GENOMIC DNA]</scope>
    <source>
        <strain evidence="3 4">Gsoil 3017</strain>
    </source>
</reference>
<dbReference type="SUPFAM" id="SSF54001">
    <property type="entry name" value="Cysteine proteinases"/>
    <property type="match status" value="1"/>
</dbReference>
<protein>
    <submittedName>
        <fullName evidence="3">DUF3857 domain-containing protein</fullName>
    </submittedName>
</protein>
<organism evidence="3 4">
    <name type="scientific">Mucilaginibacter ginsenosidivorans</name>
    <dbReference type="NCBI Taxonomy" id="398053"/>
    <lineage>
        <taxon>Bacteria</taxon>
        <taxon>Pseudomonadati</taxon>
        <taxon>Bacteroidota</taxon>
        <taxon>Sphingobacteriia</taxon>
        <taxon>Sphingobacteriales</taxon>
        <taxon>Sphingobacteriaceae</taxon>
        <taxon>Mucilaginibacter</taxon>
    </lineage>
</organism>
<dbReference type="RefSeq" id="WP_147029919.1">
    <property type="nucleotide sequence ID" value="NZ_CP042436.1"/>
</dbReference>
<dbReference type="Proteomes" id="UP000321479">
    <property type="component" value="Chromosome"/>
</dbReference>
<dbReference type="Pfam" id="PF12969">
    <property type="entry name" value="DUF3857"/>
    <property type="match status" value="1"/>
</dbReference>
<dbReference type="Gene3D" id="2.60.40.3140">
    <property type="match status" value="1"/>
</dbReference>
<dbReference type="InterPro" id="IPR002931">
    <property type="entry name" value="Transglutaminase-like"/>
</dbReference>
<keyword evidence="4" id="KW-1185">Reference proteome</keyword>
<dbReference type="OrthoDB" id="8595007at2"/>
<dbReference type="InterPro" id="IPR038765">
    <property type="entry name" value="Papain-like_cys_pep_sf"/>
</dbReference>
<name>A0A5B8USF5_9SPHI</name>
<dbReference type="Gene3D" id="3.10.620.30">
    <property type="match status" value="1"/>
</dbReference>
<dbReference type="KEGG" id="mgin:FRZ54_01670"/>
<evidence type="ECO:0000313" key="4">
    <source>
        <dbReference type="Proteomes" id="UP000321479"/>
    </source>
</evidence>
<feature type="domain" description="Transglutaminase-like" evidence="1">
    <location>
        <begin position="286"/>
        <end position="363"/>
    </location>
</feature>
<accession>A0A5B8USF5</accession>
<dbReference type="InterPro" id="IPR024618">
    <property type="entry name" value="DUF3857"/>
</dbReference>
<dbReference type="Gene3D" id="2.60.120.1130">
    <property type="match status" value="1"/>
</dbReference>
<dbReference type="Pfam" id="PF01841">
    <property type="entry name" value="Transglut_core"/>
    <property type="match status" value="1"/>
</dbReference>
<sequence>MELNNYIKGLLLFAGLFFFGPAARSQDKDIPKELYTATGIPDSLKEDANSVVRYSFDELKITGPGKETRKHHSLITILNEKGDHEAFLQYAYNKKYDNYSFIDVHIYDKNGKMIKKYHKSDMYDGAVSMEATLVNDERFLGLKHSVADYPETIEVEYEEIKTSLIDLGQWWIQGDQQSIQNEFYTISINSDAGFRYFNRNITLMPEKTSSGNIDTYAWRVLNLKAFKLEERAMPWRVSPVIKFGQSKFDFFGNPGDLSSWQTYGKWQLALNSDVCSLSAERIAEIKKMTDTIKTDKEKAKFLYKYMQQNMRYVSIQLGIGGLKPFAATFVDEKKYGDCKALSNYMYALLKAVNINSYYTIIRAGENEEPANYSFPYDNFNHVILCIPFKNDTTWLECTSNKTAFGELGSFTENRNALIITEDGGKLINTPKSKAIENQFNSDVHITLSPNGGAKTQINISSTGEYRELFLAVEAAKADEQKQFWLEELGIKQPSSFDFDQGKDINGIKRVELKFEYDQFCDVMTADKQFYRPSAFKLWANTVPIPDKPRKADFYWEWPRIKSCTTTIDVPAGYEVETMPANASLKFTYGNYDVNYVYNKDKNQVISTAKFVLSNHVIPAAKYTEMQEYLDAVAKVQNKKLVIHKKA</sequence>
<dbReference type="AlphaFoldDB" id="A0A5B8USF5"/>
<evidence type="ECO:0000259" key="1">
    <source>
        <dbReference type="Pfam" id="PF01841"/>
    </source>
</evidence>
<proteinExistence type="predicted"/>
<dbReference type="EMBL" id="CP042436">
    <property type="protein sequence ID" value="QEC61341.1"/>
    <property type="molecule type" value="Genomic_DNA"/>
</dbReference>